<evidence type="ECO:0000256" key="4">
    <source>
        <dbReference type="ARBA" id="ARBA00023163"/>
    </source>
</evidence>
<feature type="domain" description="HTH araC/xylS-type" evidence="5">
    <location>
        <begin position="173"/>
        <end position="270"/>
    </location>
</feature>
<protein>
    <submittedName>
        <fullName evidence="6">AraC family transcriptional regulator</fullName>
    </submittedName>
</protein>
<keyword evidence="7" id="KW-1185">Reference proteome</keyword>
<dbReference type="Pfam" id="PF12833">
    <property type="entry name" value="HTH_18"/>
    <property type="match status" value="1"/>
</dbReference>
<keyword evidence="1" id="KW-0805">Transcription regulation</keyword>
<dbReference type="PROSITE" id="PS00041">
    <property type="entry name" value="HTH_ARAC_FAMILY_1"/>
    <property type="match status" value="1"/>
</dbReference>
<evidence type="ECO:0000313" key="7">
    <source>
        <dbReference type="Proteomes" id="UP000651977"/>
    </source>
</evidence>
<organism evidence="6 7">
    <name type="scientific">Agarivorans gilvus</name>
    <dbReference type="NCBI Taxonomy" id="680279"/>
    <lineage>
        <taxon>Bacteria</taxon>
        <taxon>Pseudomonadati</taxon>
        <taxon>Pseudomonadota</taxon>
        <taxon>Gammaproteobacteria</taxon>
        <taxon>Alteromonadales</taxon>
        <taxon>Alteromonadaceae</taxon>
        <taxon>Agarivorans</taxon>
    </lineage>
</organism>
<dbReference type="SUPFAM" id="SSF51215">
    <property type="entry name" value="Regulatory protein AraC"/>
    <property type="match status" value="1"/>
</dbReference>
<evidence type="ECO:0000256" key="2">
    <source>
        <dbReference type="ARBA" id="ARBA00023125"/>
    </source>
</evidence>
<dbReference type="InterPro" id="IPR037923">
    <property type="entry name" value="HTH-like"/>
</dbReference>
<dbReference type="PANTHER" id="PTHR46796:SF2">
    <property type="entry name" value="TRANSCRIPTIONAL REGULATORY PROTEIN"/>
    <property type="match status" value="1"/>
</dbReference>
<dbReference type="PROSITE" id="PS01124">
    <property type="entry name" value="HTH_ARAC_FAMILY_2"/>
    <property type="match status" value="1"/>
</dbReference>
<dbReference type="RefSeq" id="WP_055732557.1">
    <property type="nucleotide sequence ID" value="NZ_BMDY01000010.1"/>
</dbReference>
<dbReference type="InterPro" id="IPR020449">
    <property type="entry name" value="Tscrpt_reg_AraC-type_HTH"/>
</dbReference>
<dbReference type="Pfam" id="PF02311">
    <property type="entry name" value="AraC_binding"/>
    <property type="match status" value="1"/>
</dbReference>
<dbReference type="InterPro" id="IPR009057">
    <property type="entry name" value="Homeodomain-like_sf"/>
</dbReference>
<evidence type="ECO:0000259" key="5">
    <source>
        <dbReference type="PROSITE" id="PS01124"/>
    </source>
</evidence>
<keyword evidence="3" id="KW-0010">Activator</keyword>
<dbReference type="InterPro" id="IPR003313">
    <property type="entry name" value="AraC-bd"/>
</dbReference>
<dbReference type="SUPFAM" id="SSF46689">
    <property type="entry name" value="Homeodomain-like"/>
    <property type="match status" value="2"/>
</dbReference>
<keyword evidence="2" id="KW-0238">DNA-binding</keyword>
<name>A0ABQ1I1N1_9ALTE</name>
<dbReference type="Gene3D" id="1.10.10.60">
    <property type="entry name" value="Homeodomain-like"/>
    <property type="match status" value="1"/>
</dbReference>
<evidence type="ECO:0000256" key="1">
    <source>
        <dbReference type="ARBA" id="ARBA00023015"/>
    </source>
</evidence>
<comment type="caution">
    <text evidence="6">The sequence shown here is derived from an EMBL/GenBank/DDBJ whole genome shotgun (WGS) entry which is preliminary data.</text>
</comment>
<dbReference type="InterPro" id="IPR018060">
    <property type="entry name" value="HTH_AraC"/>
</dbReference>
<evidence type="ECO:0000256" key="3">
    <source>
        <dbReference type="ARBA" id="ARBA00023159"/>
    </source>
</evidence>
<dbReference type="SMART" id="SM00342">
    <property type="entry name" value="HTH_ARAC"/>
    <property type="match status" value="1"/>
</dbReference>
<proteinExistence type="predicted"/>
<dbReference type="PRINTS" id="PR00032">
    <property type="entry name" value="HTHARAC"/>
</dbReference>
<evidence type="ECO:0000313" key="6">
    <source>
        <dbReference type="EMBL" id="GGB06390.1"/>
    </source>
</evidence>
<dbReference type="Proteomes" id="UP000651977">
    <property type="component" value="Unassembled WGS sequence"/>
</dbReference>
<reference evidence="7" key="1">
    <citation type="journal article" date="2019" name="Int. J. Syst. Evol. Microbiol.">
        <title>The Global Catalogue of Microorganisms (GCM) 10K type strain sequencing project: providing services to taxonomists for standard genome sequencing and annotation.</title>
        <authorList>
            <consortium name="The Broad Institute Genomics Platform"/>
            <consortium name="The Broad Institute Genome Sequencing Center for Infectious Disease"/>
            <person name="Wu L."/>
            <person name="Ma J."/>
        </authorList>
    </citation>
    <scope>NUCLEOTIDE SEQUENCE [LARGE SCALE GENOMIC DNA]</scope>
    <source>
        <strain evidence="7">CGMCC 1.10131</strain>
    </source>
</reference>
<accession>A0ABQ1I1N1</accession>
<dbReference type="InterPro" id="IPR018062">
    <property type="entry name" value="HTH_AraC-typ_CS"/>
</dbReference>
<dbReference type="EMBL" id="BMDY01000010">
    <property type="protein sequence ID" value="GGB06390.1"/>
    <property type="molecule type" value="Genomic_DNA"/>
</dbReference>
<keyword evidence="4" id="KW-0804">Transcription</keyword>
<gene>
    <name evidence="6" type="ORF">GCM10007414_19630</name>
</gene>
<dbReference type="InterPro" id="IPR050204">
    <property type="entry name" value="AraC_XylS_family_regulators"/>
</dbReference>
<sequence>MSNNAKHLFKRFEQLPFMELRQVQHSAACYHSHAHDEFSFGVIDAGQAVYKNQTQQHSIGQGLSVTINPGDVHSCNPKQGQWSYRMLFVESAWVGQVQQEMLACPASDYLAFERQLVSDKQTYALLNQLFLKIQLEQNPLEQESLLLAFFEQQFASQQRFRSDVSSVAKPQLQRVRECIQDQLQHNLSLSELAAIAGLSRYHLVRSFKQVYGLSPHAFQLNQRINRAKGLLREGRSIVDTANQLGFADQSHFQRNFKKRIALTPRQYRACFT</sequence>
<dbReference type="PANTHER" id="PTHR46796">
    <property type="entry name" value="HTH-TYPE TRANSCRIPTIONAL ACTIVATOR RHAS-RELATED"/>
    <property type="match status" value="1"/>
</dbReference>